<keyword evidence="4 5" id="KW-0274">FAD</keyword>
<evidence type="ECO:0000256" key="3">
    <source>
        <dbReference type="ARBA" id="ARBA00022630"/>
    </source>
</evidence>
<dbReference type="PANTHER" id="PTHR11552:SF147">
    <property type="entry name" value="CHOLINE DEHYDROGENASE, MITOCHONDRIAL"/>
    <property type="match status" value="1"/>
</dbReference>
<proteinExistence type="inferred from homology"/>
<evidence type="ECO:0000313" key="9">
    <source>
        <dbReference type="Proteomes" id="UP000542125"/>
    </source>
</evidence>
<evidence type="ECO:0000313" key="8">
    <source>
        <dbReference type="EMBL" id="NYE80852.1"/>
    </source>
</evidence>
<keyword evidence="9" id="KW-1185">Reference proteome</keyword>
<dbReference type="RefSeq" id="WP_179582333.1">
    <property type="nucleotide sequence ID" value="NZ_JACBYR010000001.1"/>
</dbReference>
<gene>
    <name evidence="8" type="ORF">FHW18_000123</name>
</gene>
<comment type="cofactor">
    <cofactor evidence="1 5">
        <name>FAD</name>
        <dbReference type="ChEBI" id="CHEBI:57692"/>
    </cofactor>
</comment>
<feature type="binding site" evidence="5">
    <location>
        <position position="508"/>
    </location>
    <ligand>
        <name>FAD</name>
        <dbReference type="ChEBI" id="CHEBI:57692"/>
    </ligand>
</feature>
<dbReference type="EMBL" id="JACBYR010000001">
    <property type="protein sequence ID" value="NYE80852.1"/>
    <property type="molecule type" value="Genomic_DNA"/>
</dbReference>
<protein>
    <submittedName>
        <fullName evidence="8">Choline dehydrogenase-like flavoprotein</fullName>
    </submittedName>
</protein>
<reference evidence="8 9" key="1">
    <citation type="submission" date="2020-07" db="EMBL/GenBank/DDBJ databases">
        <title>Genomic Encyclopedia of Type Strains, Phase IV (KMG-V): Genome sequencing to study the core and pangenomes of soil and plant-associated prokaryotes.</title>
        <authorList>
            <person name="Whitman W."/>
        </authorList>
    </citation>
    <scope>NUCLEOTIDE SEQUENCE [LARGE SCALE GENOMIC DNA]</scope>
    <source>
        <strain evidence="8 9">SAS40</strain>
    </source>
</reference>
<feature type="domain" description="Glucose-methanol-choline oxidoreductase N-terminal" evidence="7">
    <location>
        <begin position="83"/>
        <end position="106"/>
    </location>
</feature>
<dbReference type="Pfam" id="PF05199">
    <property type="entry name" value="GMC_oxred_C"/>
    <property type="match status" value="1"/>
</dbReference>
<dbReference type="GO" id="GO:0050660">
    <property type="term" value="F:flavin adenine dinucleotide binding"/>
    <property type="evidence" value="ECO:0007669"/>
    <property type="project" value="InterPro"/>
</dbReference>
<comment type="similarity">
    <text evidence="2 6">Belongs to the GMC oxidoreductase family.</text>
</comment>
<feature type="binding site" evidence="5">
    <location>
        <position position="221"/>
    </location>
    <ligand>
        <name>FAD</name>
        <dbReference type="ChEBI" id="CHEBI:57692"/>
    </ligand>
</feature>
<dbReference type="SUPFAM" id="SSF54373">
    <property type="entry name" value="FAD-linked reductases, C-terminal domain"/>
    <property type="match status" value="1"/>
</dbReference>
<accession>A0A7Y9LJV3</accession>
<evidence type="ECO:0000259" key="7">
    <source>
        <dbReference type="PROSITE" id="PS00623"/>
    </source>
</evidence>
<dbReference type="Pfam" id="PF00732">
    <property type="entry name" value="GMC_oxred_N"/>
    <property type="match status" value="1"/>
</dbReference>
<dbReference type="PANTHER" id="PTHR11552">
    <property type="entry name" value="GLUCOSE-METHANOL-CHOLINE GMC OXIDOREDUCTASE"/>
    <property type="match status" value="1"/>
</dbReference>
<evidence type="ECO:0000256" key="5">
    <source>
        <dbReference type="PIRSR" id="PIRSR000137-2"/>
    </source>
</evidence>
<dbReference type="AlphaFoldDB" id="A0A7Y9LJV3"/>
<feature type="binding site" evidence="5">
    <location>
        <position position="85"/>
    </location>
    <ligand>
        <name>FAD</name>
        <dbReference type="ChEBI" id="CHEBI:57692"/>
    </ligand>
</feature>
<dbReference type="PROSITE" id="PS00623">
    <property type="entry name" value="GMC_OXRED_1"/>
    <property type="match status" value="1"/>
</dbReference>
<evidence type="ECO:0000256" key="4">
    <source>
        <dbReference type="ARBA" id="ARBA00022827"/>
    </source>
</evidence>
<dbReference type="InterPro" id="IPR007867">
    <property type="entry name" value="GMC_OxRtase_C"/>
</dbReference>
<dbReference type="InterPro" id="IPR012132">
    <property type="entry name" value="GMC_OxRdtase"/>
</dbReference>
<dbReference type="InterPro" id="IPR036188">
    <property type="entry name" value="FAD/NAD-bd_sf"/>
</dbReference>
<dbReference type="GO" id="GO:0016614">
    <property type="term" value="F:oxidoreductase activity, acting on CH-OH group of donors"/>
    <property type="evidence" value="ECO:0007669"/>
    <property type="project" value="InterPro"/>
</dbReference>
<dbReference type="Gene3D" id="3.50.50.60">
    <property type="entry name" value="FAD/NAD(P)-binding domain"/>
    <property type="match status" value="1"/>
</dbReference>
<dbReference type="Proteomes" id="UP000542125">
    <property type="component" value="Unassembled WGS sequence"/>
</dbReference>
<dbReference type="NCBIfam" id="NF002550">
    <property type="entry name" value="PRK02106.1"/>
    <property type="match status" value="1"/>
</dbReference>
<evidence type="ECO:0000256" key="6">
    <source>
        <dbReference type="RuleBase" id="RU003968"/>
    </source>
</evidence>
<comment type="caution">
    <text evidence="8">The sequence shown here is derived from an EMBL/GenBank/DDBJ whole genome shotgun (WGS) entry which is preliminary data.</text>
</comment>
<evidence type="ECO:0000256" key="2">
    <source>
        <dbReference type="ARBA" id="ARBA00010790"/>
    </source>
</evidence>
<dbReference type="SUPFAM" id="SSF51905">
    <property type="entry name" value="FAD/NAD(P)-binding domain"/>
    <property type="match status" value="1"/>
</dbReference>
<sequence length="563" mass="60401">MTDDAYDYIIVGAGSGGCTLAYRLGADPSLKILVLEAGGPDRSPLIKVPLTWGLILKHRLYDWGYFTEPESGMDQRRIECARGKVLGGSTSINGMAYARGARADYDHWGHDLGLTGWSYADVLPYFKRAESWEGGADAFRGGSGPLTVTRMHYEDPLVDAFLQATDQLGYGRSDDYNGERLEGFGPMQATIRRGKRWSAASAYLRPAIARGNVTVRTGAMVHRVVLEHGRAVGVEVAGESGTSVIRASREVVLAGGVINSPQLLMLSGIGNPQQLQRHGISVAVDLPGVGQNLQDHIVCDVRWRRTEPGPMHRALRLDRIGVDLARTWMFGTGLSSKVPAAAVGLVRSDPSLALPDLQIMLAAAPMTAGPHFGPLLKPYVDAFALKGIFITPESRGHVGLASADPRAPAVITQNFLSTEYDRRAVREMVRIMRRIGNSASLEAFRAEELAPGPDAASDADIDAFIRRVAITLHHPVGTCKMGVEGDPMAVLDTQMRVRGVDGLRVVDGAALPRTVRGPTNAPIIMMAEKVSDAMLGRPPLAGAGVAVRSAPEGLPARPQPVYS</sequence>
<dbReference type="InterPro" id="IPR000172">
    <property type="entry name" value="GMC_OxRdtase_N"/>
</dbReference>
<evidence type="ECO:0000256" key="1">
    <source>
        <dbReference type="ARBA" id="ARBA00001974"/>
    </source>
</evidence>
<dbReference type="PIRSF" id="PIRSF000137">
    <property type="entry name" value="Alcohol_oxidase"/>
    <property type="match status" value="1"/>
</dbReference>
<keyword evidence="3 6" id="KW-0285">Flavoprotein</keyword>
<name>A0A7Y9LJV3_9BURK</name>
<organism evidence="8 9">
    <name type="scientific">Pigmentiphaga litoralis</name>
    <dbReference type="NCBI Taxonomy" id="516702"/>
    <lineage>
        <taxon>Bacteria</taxon>
        <taxon>Pseudomonadati</taxon>
        <taxon>Pseudomonadota</taxon>
        <taxon>Betaproteobacteria</taxon>
        <taxon>Burkholderiales</taxon>
        <taxon>Alcaligenaceae</taxon>
        <taxon>Pigmentiphaga</taxon>
    </lineage>
</organism>
<dbReference type="Gene3D" id="3.30.560.10">
    <property type="entry name" value="Glucose Oxidase, domain 3"/>
    <property type="match status" value="1"/>
</dbReference>